<dbReference type="Proteomes" id="UP000826656">
    <property type="component" value="Unassembled WGS sequence"/>
</dbReference>
<organism evidence="1 2">
    <name type="scientific">Solanum tuberosum</name>
    <name type="common">Potato</name>
    <dbReference type="NCBI Taxonomy" id="4113"/>
    <lineage>
        <taxon>Eukaryota</taxon>
        <taxon>Viridiplantae</taxon>
        <taxon>Streptophyta</taxon>
        <taxon>Embryophyta</taxon>
        <taxon>Tracheophyta</taxon>
        <taxon>Spermatophyta</taxon>
        <taxon>Magnoliopsida</taxon>
        <taxon>eudicotyledons</taxon>
        <taxon>Gunneridae</taxon>
        <taxon>Pentapetalae</taxon>
        <taxon>asterids</taxon>
        <taxon>lamiids</taxon>
        <taxon>Solanales</taxon>
        <taxon>Solanaceae</taxon>
        <taxon>Solanoideae</taxon>
        <taxon>Solaneae</taxon>
        <taxon>Solanum</taxon>
    </lineage>
</organism>
<proteinExistence type="predicted"/>
<evidence type="ECO:0000313" key="1">
    <source>
        <dbReference type="EMBL" id="KAH0739922.1"/>
    </source>
</evidence>
<evidence type="ECO:0008006" key="3">
    <source>
        <dbReference type="Google" id="ProtNLM"/>
    </source>
</evidence>
<name>A0ABQ7U0U0_SOLTU</name>
<sequence length="692" mass="79711">MPWIIGGDFNAVLSPQDRLCGNPVTSAEVQDFSECIATAELTELQWRGHFYTWTNKQDGERRIYSRIDRMFGNEAWMWNWGHISTEYGLPNVSDHAPMMIHMSQVTRNWTRRTAGGSMKHVWYNLKKLKAEFKQLNNDEFKHTGQKVIACRNELEMIQTEMRSDHSNYLIMKEKEVLLNLEKWFMIEESMLKQKARVNWISLGDANTKYFSAVMKEKQQRKQILNLTSLDGTNLKEVEDIKQEIVKFYKGLMGTAAQSLPALNAIIMQQGPVLSHEQQYELNKDITDAEILEGLNQIGSDKSPGVDGYNATFYKAALPVIKVDIIAAVQEFFSHWPIAFCTVLYKVISKVLAKRMQKVIASIICEAHAGFIPGRKIVDNVILAHELILEYMKFPTKVIGWIMECVQTVSYTISINGEYTSPFAAAKGLRLQLQWNILVVGYMNCSMMKVIGIILSVLGWELPFKYLGIPLSTKNLKLIQWQPLIEKIVSRITSWTAKKLSYAGRVQLVQTVLFGIQSYWSQMFPLPSKVVQIIEAYCRSYVWAGTNTIKKKALIAWDIVCSPKSVGGFNIINLLLWNKAAITKLYWDLTHKQDSIWIHAYYFKTQNPSTMVIPQQACWMIKKIMEARRFWALDSGSNISGKRILRQKYLELLGNRARVPWKVTMFSNAPRPKVVFIMWVQLHAKMLTKDRLR</sequence>
<gene>
    <name evidence="1" type="ORF">KY290_038627</name>
</gene>
<dbReference type="PANTHER" id="PTHR33116">
    <property type="entry name" value="REVERSE TRANSCRIPTASE ZINC-BINDING DOMAIN-CONTAINING PROTEIN-RELATED-RELATED"/>
    <property type="match status" value="1"/>
</dbReference>
<dbReference type="PANTHER" id="PTHR33116:SF66">
    <property type="entry name" value="REVERSE TRANSCRIPTASE ZINC-BINDING DOMAIN-CONTAINING PROTEIN"/>
    <property type="match status" value="1"/>
</dbReference>
<keyword evidence="2" id="KW-1185">Reference proteome</keyword>
<dbReference type="SUPFAM" id="SSF56219">
    <property type="entry name" value="DNase I-like"/>
    <property type="match status" value="1"/>
</dbReference>
<evidence type="ECO:0000313" key="2">
    <source>
        <dbReference type="Proteomes" id="UP000826656"/>
    </source>
</evidence>
<dbReference type="Gene3D" id="3.60.10.10">
    <property type="entry name" value="Endonuclease/exonuclease/phosphatase"/>
    <property type="match status" value="1"/>
</dbReference>
<reference evidence="1 2" key="1">
    <citation type="journal article" date="2021" name="bioRxiv">
        <title>Chromosome-scale and haplotype-resolved genome assembly of a tetraploid potato cultivar.</title>
        <authorList>
            <person name="Sun H."/>
            <person name="Jiao W.-B."/>
            <person name="Krause K."/>
            <person name="Campoy J.A."/>
            <person name="Goel M."/>
            <person name="Folz-Donahue K."/>
            <person name="Kukat C."/>
            <person name="Huettel B."/>
            <person name="Schneeberger K."/>
        </authorList>
    </citation>
    <scope>NUCLEOTIDE SEQUENCE [LARGE SCALE GENOMIC DNA]</scope>
    <source>
        <strain evidence="1">SolTubOtavaFocal</strain>
        <tissue evidence="1">Leaves</tissue>
    </source>
</reference>
<accession>A0ABQ7U0U0</accession>
<comment type="caution">
    <text evidence="1">The sequence shown here is derived from an EMBL/GenBank/DDBJ whole genome shotgun (WGS) entry which is preliminary data.</text>
</comment>
<dbReference type="EMBL" id="JAIVGD010000028">
    <property type="protein sequence ID" value="KAH0739922.1"/>
    <property type="molecule type" value="Genomic_DNA"/>
</dbReference>
<dbReference type="InterPro" id="IPR036691">
    <property type="entry name" value="Endo/exonu/phosph_ase_sf"/>
</dbReference>
<protein>
    <recommendedName>
        <fullName evidence="3">Reverse transcriptase zinc-binding domain-containing protein</fullName>
    </recommendedName>
</protein>